<dbReference type="RefSeq" id="WP_079426250.1">
    <property type="nucleotide sequence ID" value="NZ_MZGV01000040.1"/>
</dbReference>
<comment type="caution">
    <text evidence="5">The sequence shown here is derived from an EMBL/GenBank/DDBJ whole genome shotgun (WGS) entry which is preliminary data.</text>
</comment>
<keyword evidence="1" id="KW-0805">Transcription regulation</keyword>
<dbReference type="AlphaFoldDB" id="A0A1V4IJP2"/>
<dbReference type="InterPro" id="IPR009057">
    <property type="entry name" value="Homeodomain-like_sf"/>
</dbReference>
<dbReference type="STRING" id="1450648.CLORY_31750"/>
<dbReference type="PRINTS" id="PR00032">
    <property type="entry name" value="HTHARAC"/>
</dbReference>
<dbReference type="PANTHER" id="PTHR47504:SF5">
    <property type="entry name" value="RIGHT ORIGIN-BINDING PROTEIN"/>
    <property type="match status" value="1"/>
</dbReference>
<dbReference type="InterPro" id="IPR018060">
    <property type="entry name" value="HTH_AraC"/>
</dbReference>
<dbReference type="PROSITE" id="PS01124">
    <property type="entry name" value="HTH_ARAC_FAMILY_2"/>
    <property type="match status" value="1"/>
</dbReference>
<evidence type="ECO:0000313" key="5">
    <source>
        <dbReference type="EMBL" id="OPJ59727.1"/>
    </source>
</evidence>
<gene>
    <name evidence="5" type="primary">tetD_8</name>
    <name evidence="5" type="ORF">CLORY_31750</name>
</gene>
<name>A0A1V4IJP2_9CLOT</name>
<dbReference type="GO" id="GO:0003700">
    <property type="term" value="F:DNA-binding transcription factor activity"/>
    <property type="evidence" value="ECO:0007669"/>
    <property type="project" value="InterPro"/>
</dbReference>
<dbReference type="InterPro" id="IPR018062">
    <property type="entry name" value="HTH_AraC-typ_CS"/>
</dbReference>
<dbReference type="PANTHER" id="PTHR47504">
    <property type="entry name" value="RIGHT ORIGIN-BINDING PROTEIN"/>
    <property type="match status" value="1"/>
</dbReference>
<dbReference type="InterPro" id="IPR010499">
    <property type="entry name" value="AraC_E-bd"/>
</dbReference>
<dbReference type="GO" id="GO:0043565">
    <property type="term" value="F:sequence-specific DNA binding"/>
    <property type="evidence" value="ECO:0007669"/>
    <property type="project" value="InterPro"/>
</dbReference>
<keyword evidence="2" id="KW-0238">DNA-binding</keyword>
<dbReference type="Pfam" id="PF06445">
    <property type="entry name" value="GyrI-like"/>
    <property type="match status" value="1"/>
</dbReference>
<evidence type="ECO:0000256" key="2">
    <source>
        <dbReference type="ARBA" id="ARBA00023125"/>
    </source>
</evidence>
<dbReference type="InterPro" id="IPR020449">
    <property type="entry name" value="Tscrpt_reg_AraC-type_HTH"/>
</dbReference>
<dbReference type="OrthoDB" id="253601at2"/>
<evidence type="ECO:0000256" key="1">
    <source>
        <dbReference type="ARBA" id="ARBA00023015"/>
    </source>
</evidence>
<sequence>MNNNNVYKIRIEAALEYLESNIDSELSLKSLANVSGFSPYHFHRIFCAITGQTLHKYILQRKLYLAANQLLYEDCTITQIALAHGFSTPSIFAKKFKELFNCTPTEYREEKTRKYPATFAKLSFPKYIYDETIEGCFFLLDLTDLKTICIGITGLSEIWENPEIEKAYQQIFQWLKDNGTNVSTQICGITIDTPEVQSLSECRYYACATLEHPMHTESLTYRIFRTSGKYICCKMNRNQQDFAANFFKYMEYLYGFYMPEHNLLPDYRPFIEFYTQDVSGNIIIQFCVPIKNSKK</sequence>
<evidence type="ECO:0000313" key="6">
    <source>
        <dbReference type="Proteomes" id="UP000190080"/>
    </source>
</evidence>
<dbReference type="PROSITE" id="PS00041">
    <property type="entry name" value="HTH_ARAC_FAMILY_1"/>
    <property type="match status" value="1"/>
</dbReference>
<dbReference type="InterPro" id="IPR029442">
    <property type="entry name" value="GyrI-like"/>
</dbReference>
<reference evidence="5 6" key="1">
    <citation type="submission" date="2017-03" db="EMBL/GenBank/DDBJ databases">
        <title>Genome sequence of Clostridium oryzae DSM 28571.</title>
        <authorList>
            <person name="Poehlein A."/>
            <person name="Daniel R."/>
        </authorList>
    </citation>
    <scope>NUCLEOTIDE SEQUENCE [LARGE SCALE GENOMIC DNA]</scope>
    <source>
        <strain evidence="5 6">DSM 28571</strain>
    </source>
</reference>
<accession>A0A1V4IJP2</accession>
<dbReference type="SMART" id="SM00342">
    <property type="entry name" value="HTH_ARAC"/>
    <property type="match status" value="1"/>
</dbReference>
<proteinExistence type="predicted"/>
<dbReference type="SUPFAM" id="SSF46689">
    <property type="entry name" value="Homeodomain-like"/>
    <property type="match status" value="2"/>
</dbReference>
<keyword evidence="6" id="KW-1185">Reference proteome</keyword>
<evidence type="ECO:0000256" key="3">
    <source>
        <dbReference type="ARBA" id="ARBA00023163"/>
    </source>
</evidence>
<dbReference type="Pfam" id="PF12833">
    <property type="entry name" value="HTH_18"/>
    <property type="match status" value="1"/>
</dbReference>
<keyword evidence="3" id="KW-0804">Transcription</keyword>
<dbReference type="SMART" id="SM00871">
    <property type="entry name" value="AraC_E_bind"/>
    <property type="match status" value="1"/>
</dbReference>
<evidence type="ECO:0000259" key="4">
    <source>
        <dbReference type="PROSITE" id="PS01124"/>
    </source>
</evidence>
<feature type="domain" description="HTH araC/xylS-type" evidence="4">
    <location>
        <begin position="12"/>
        <end position="110"/>
    </location>
</feature>
<dbReference type="InterPro" id="IPR011256">
    <property type="entry name" value="Reg_factor_effector_dom_sf"/>
</dbReference>
<dbReference type="Gene3D" id="3.20.80.10">
    <property type="entry name" value="Regulatory factor, effector binding domain"/>
    <property type="match status" value="1"/>
</dbReference>
<dbReference type="Gene3D" id="1.10.10.60">
    <property type="entry name" value="Homeodomain-like"/>
    <property type="match status" value="2"/>
</dbReference>
<organism evidence="5 6">
    <name type="scientific">Clostridium oryzae</name>
    <dbReference type="NCBI Taxonomy" id="1450648"/>
    <lineage>
        <taxon>Bacteria</taxon>
        <taxon>Bacillati</taxon>
        <taxon>Bacillota</taxon>
        <taxon>Clostridia</taxon>
        <taxon>Eubacteriales</taxon>
        <taxon>Clostridiaceae</taxon>
        <taxon>Clostridium</taxon>
    </lineage>
</organism>
<dbReference type="EMBL" id="MZGV01000040">
    <property type="protein sequence ID" value="OPJ59727.1"/>
    <property type="molecule type" value="Genomic_DNA"/>
</dbReference>
<protein>
    <submittedName>
        <fullName evidence="5">Transposon Tn10 TetD protein</fullName>
    </submittedName>
</protein>
<dbReference type="Proteomes" id="UP000190080">
    <property type="component" value="Unassembled WGS sequence"/>
</dbReference>
<dbReference type="SUPFAM" id="SSF55136">
    <property type="entry name" value="Probable bacterial effector-binding domain"/>
    <property type="match status" value="1"/>
</dbReference>
<dbReference type="InterPro" id="IPR050959">
    <property type="entry name" value="MarA-like"/>
</dbReference>